<name>A0A5C3NYX0_9APHY</name>
<feature type="region of interest" description="Disordered" evidence="1">
    <location>
        <begin position="1"/>
        <end position="43"/>
    </location>
</feature>
<organism evidence="2 3">
    <name type="scientific">Polyporus arcularius HHB13444</name>
    <dbReference type="NCBI Taxonomy" id="1314778"/>
    <lineage>
        <taxon>Eukaryota</taxon>
        <taxon>Fungi</taxon>
        <taxon>Dikarya</taxon>
        <taxon>Basidiomycota</taxon>
        <taxon>Agaricomycotina</taxon>
        <taxon>Agaricomycetes</taxon>
        <taxon>Polyporales</taxon>
        <taxon>Polyporaceae</taxon>
        <taxon>Polyporus</taxon>
    </lineage>
</organism>
<dbReference type="InParanoid" id="A0A5C3NYX0"/>
<dbReference type="AlphaFoldDB" id="A0A5C3NYX0"/>
<reference evidence="2 3" key="1">
    <citation type="journal article" date="2019" name="Nat. Ecol. Evol.">
        <title>Megaphylogeny resolves global patterns of mushroom evolution.</title>
        <authorList>
            <person name="Varga T."/>
            <person name="Krizsan K."/>
            <person name="Foldi C."/>
            <person name="Dima B."/>
            <person name="Sanchez-Garcia M."/>
            <person name="Sanchez-Ramirez S."/>
            <person name="Szollosi G.J."/>
            <person name="Szarkandi J.G."/>
            <person name="Papp V."/>
            <person name="Albert L."/>
            <person name="Andreopoulos W."/>
            <person name="Angelini C."/>
            <person name="Antonin V."/>
            <person name="Barry K.W."/>
            <person name="Bougher N.L."/>
            <person name="Buchanan P."/>
            <person name="Buyck B."/>
            <person name="Bense V."/>
            <person name="Catcheside P."/>
            <person name="Chovatia M."/>
            <person name="Cooper J."/>
            <person name="Damon W."/>
            <person name="Desjardin D."/>
            <person name="Finy P."/>
            <person name="Geml J."/>
            <person name="Haridas S."/>
            <person name="Hughes K."/>
            <person name="Justo A."/>
            <person name="Karasinski D."/>
            <person name="Kautmanova I."/>
            <person name="Kiss B."/>
            <person name="Kocsube S."/>
            <person name="Kotiranta H."/>
            <person name="LaButti K.M."/>
            <person name="Lechner B.E."/>
            <person name="Liimatainen K."/>
            <person name="Lipzen A."/>
            <person name="Lukacs Z."/>
            <person name="Mihaltcheva S."/>
            <person name="Morgado L.N."/>
            <person name="Niskanen T."/>
            <person name="Noordeloos M.E."/>
            <person name="Ohm R.A."/>
            <person name="Ortiz-Santana B."/>
            <person name="Ovrebo C."/>
            <person name="Racz N."/>
            <person name="Riley R."/>
            <person name="Savchenko A."/>
            <person name="Shiryaev A."/>
            <person name="Soop K."/>
            <person name="Spirin V."/>
            <person name="Szebenyi C."/>
            <person name="Tomsovsky M."/>
            <person name="Tulloss R.E."/>
            <person name="Uehling J."/>
            <person name="Grigoriev I.V."/>
            <person name="Vagvolgyi C."/>
            <person name="Papp T."/>
            <person name="Martin F.M."/>
            <person name="Miettinen O."/>
            <person name="Hibbett D.S."/>
            <person name="Nagy L.G."/>
        </authorList>
    </citation>
    <scope>NUCLEOTIDE SEQUENCE [LARGE SCALE GENOMIC DNA]</scope>
    <source>
        <strain evidence="2 3">HHB13444</strain>
    </source>
</reference>
<dbReference type="EMBL" id="ML211472">
    <property type="protein sequence ID" value="TFK82564.1"/>
    <property type="molecule type" value="Genomic_DNA"/>
</dbReference>
<evidence type="ECO:0000256" key="1">
    <source>
        <dbReference type="SAM" id="MobiDB-lite"/>
    </source>
</evidence>
<evidence type="ECO:0000313" key="3">
    <source>
        <dbReference type="Proteomes" id="UP000308197"/>
    </source>
</evidence>
<proteinExistence type="predicted"/>
<feature type="compositionally biased region" description="Basic residues" evidence="1">
    <location>
        <begin position="18"/>
        <end position="27"/>
    </location>
</feature>
<sequence>MQSEDVDPAQSAECVTRSTRKRKKKGKNSVQEPTPEPGPNHLGDIRQRLAFMCQDLRTFSANADAAERLNASVHAHFLGPPYLSTDDAQFVRSCDLATLRGADAPPPASGGSSQQQAKETLPEFLEKGMDDLVKARKAKSERGEEGGRDFVVCTSHDLAPLLQEACAFPKEYFETRAFREAYKRWEKEVRKAVKKGRGRAGPV</sequence>
<protein>
    <submittedName>
        <fullName evidence="2">Uncharacterized protein</fullName>
    </submittedName>
</protein>
<keyword evidence="3" id="KW-1185">Reference proteome</keyword>
<gene>
    <name evidence="2" type="ORF">K466DRAFT_556375</name>
</gene>
<accession>A0A5C3NYX0</accession>
<dbReference type="Proteomes" id="UP000308197">
    <property type="component" value="Unassembled WGS sequence"/>
</dbReference>
<evidence type="ECO:0000313" key="2">
    <source>
        <dbReference type="EMBL" id="TFK82564.1"/>
    </source>
</evidence>